<keyword evidence="22" id="KW-0418">Kinase</keyword>
<dbReference type="GO" id="GO:0052856">
    <property type="term" value="F:NAD(P)HX epimerase activity"/>
    <property type="evidence" value="ECO:0007669"/>
    <property type="project" value="UniProtKB-UniRule"/>
</dbReference>
<keyword evidence="13" id="KW-0511">Multifunctional enzyme</keyword>
<feature type="domain" description="YjeF N-terminal" evidence="21">
    <location>
        <begin position="11"/>
        <end position="205"/>
    </location>
</feature>
<dbReference type="Pfam" id="PF03853">
    <property type="entry name" value="YjeF_N"/>
    <property type="match status" value="1"/>
</dbReference>
<evidence type="ECO:0000256" key="17">
    <source>
        <dbReference type="HAMAP-Rule" id="MF_01965"/>
    </source>
</evidence>
<dbReference type="InterPro" id="IPR030677">
    <property type="entry name" value="Nnr"/>
</dbReference>
<comment type="similarity">
    <text evidence="17">Belongs to the NnrD/CARKD family.</text>
</comment>
<feature type="binding site" evidence="17">
    <location>
        <position position="423"/>
    </location>
    <ligand>
        <name>AMP</name>
        <dbReference type="ChEBI" id="CHEBI:456215"/>
    </ligand>
</feature>
<dbReference type="PANTHER" id="PTHR12592:SF0">
    <property type="entry name" value="ATP-DEPENDENT (S)-NAD(P)H-HYDRATE DEHYDRATASE"/>
    <property type="match status" value="1"/>
</dbReference>
<comment type="caution">
    <text evidence="17">Lacks conserved residue(s) required for the propagation of feature annotation.</text>
</comment>
<comment type="cofactor">
    <cofactor evidence="17">
        <name>Mg(2+)</name>
        <dbReference type="ChEBI" id="CHEBI:18420"/>
    </cofactor>
</comment>
<protein>
    <recommendedName>
        <fullName evidence="19">Bifunctional NAD(P)H-hydrate repair enzyme</fullName>
    </recommendedName>
    <alternativeName>
        <fullName evidence="19">Nicotinamide nucleotide repair protein</fullName>
    </alternativeName>
    <domain>
        <recommendedName>
            <fullName evidence="19">ADP-dependent (S)-NAD(P)H-hydrate dehydratase</fullName>
            <ecNumber evidence="19">4.2.1.136</ecNumber>
        </recommendedName>
        <alternativeName>
            <fullName evidence="19">ADP-dependent NAD(P)HX dehydratase</fullName>
        </alternativeName>
    </domain>
    <domain>
        <recommendedName>
            <fullName evidence="19">NAD(P)H-hydrate epimerase</fullName>
            <ecNumber evidence="19">5.1.99.6</ecNumber>
        </recommendedName>
    </domain>
</protein>
<feature type="binding site" evidence="17">
    <location>
        <position position="424"/>
    </location>
    <ligand>
        <name>(6S)-NADPHX</name>
        <dbReference type="ChEBI" id="CHEBI:64076"/>
    </ligand>
</feature>
<keyword evidence="6 17" id="KW-0547">Nucleotide-binding</keyword>
<evidence type="ECO:0000256" key="11">
    <source>
        <dbReference type="ARBA" id="ARBA00023235"/>
    </source>
</evidence>
<feature type="binding site" evidence="17">
    <location>
        <position position="358"/>
    </location>
    <ligand>
        <name>(6S)-NADPHX</name>
        <dbReference type="ChEBI" id="CHEBI:64076"/>
    </ligand>
</feature>
<dbReference type="CDD" id="cd01171">
    <property type="entry name" value="YXKO-related"/>
    <property type="match status" value="1"/>
</dbReference>
<feature type="binding site" evidence="18">
    <location>
        <begin position="57"/>
        <end position="61"/>
    </location>
    <ligand>
        <name>(6S)-NADPHX</name>
        <dbReference type="ChEBI" id="CHEBI:64076"/>
    </ligand>
</feature>
<dbReference type="Gene3D" id="3.40.1190.20">
    <property type="match status" value="1"/>
</dbReference>
<comment type="catalytic activity">
    <reaction evidence="15 17 19">
        <text>(6S)-NADHX + ADP = AMP + phosphate + NADH + H(+)</text>
        <dbReference type="Rhea" id="RHEA:32223"/>
        <dbReference type="ChEBI" id="CHEBI:15378"/>
        <dbReference type="ChEBI" id="CHEBI:43474"/>
        <dbReference type="ChEBI" id="CHEBI:57945"/>
        <dbReference type="ChEBI" id="CHEBI:64074"/>
        <dbReference type="ChEBI" id="CHEBI:456215"/>
        <dbReference type="ChEBI" id="CHEBI:456216"/>
        <dbReference type="EC" id="4.2.1.136"/>
    </reaction>
</comment>
<dbReference type="PROSITE" id="PS51385">
    <property type="entry name" value="YJEF_N"/>
    <property type="match status" value="1"/>
</dbReference>
<dbReference type="EC" id="5.1.99.6" evidence="19"/>
<feature type="domain" description="YjeF C-terminal" evidence="20">
    <location>
        <begin position="211"/>
        <end position="478"/>
    </location>
</feature>
<feature type="binding site" evidence="18">
    <location>
        <position position="150"/>
    </location>
    <ligand>
        <name>K(+)</name>
        <dbReference type="ChEBI" id="CHEBI:29103"/>
    </ligand>
</feature>
<evidence type="ECO:0000259" key="21">
    <source>
        <dbReference type="PROSITE" id="PS51385"/>
    </source>
</evidence>
<dbReference type="eggNOG" id="COG0063">
    <property type="taxonomic scope" value="Bacteria"/>
</dbReference>
<feature type="binding site" evidence="18">
    <location>
        <position position="58"/>
    </location>
    <ligand>
        <name>K(+)</name>
        <dbReference type="ChEBI" id="CHEBI:29103"/>
    </ligand>
</feature>
<dbReference type="HAMAP" id="MF_01965">
    <property type="entry name" value="NADHX_dehydratase"/>
    <property type="match status" value="1"/>
</dbReference>
<comment type="catalytic activity">
    <reaction evidence="1 18 19">
        <text>(6R)-NADHX = (6S)-NADHX</text>
        <dbReference type="Rhea" id="RHEA:32215"/>
        <dbReference type="ChEBI" id="CHEBI:64074"/>
        <dbReference type="ChEBI" id="CHEBI:64075"/>
        <dbReference type="EC" id="5.1.99.6"/>
    </reaction>
</comment>
<dbReference type="SUPFAM" id="SSF64153">
    <property type="entry name" value="YjeF N-terminal domain-like"/>
    <property type="match status" value="1"/>
</dbReference>
<keyword evidence="7 17" id="KW-0067">ATP-binding</keyword>
<evidence type="ECO:0000256" key="1">
    <source>
        <dbReference type="ARBA" id="ARBA00000013"/>
    </source>
</evidence>
<evidence type="ECO:0000256" key="18">
    <source>
        <dbReference type="HAMAP-Rule" id="MF_01966"/>
    </source>
</evidence>
<dbReference type="KEGG" id="cak:Caul_2850"/>
<dbReference type="NCBIfam" id="TIGR00196">
    <property type="entry name" value="yjeF_cterm"/>
    <property type="match status" value="1"/>
</dbReference>
<dbReference type="eggNOG" id="COG0062">
    <property type="taxonomic scope" value="Bacteria"/>
</dbReference>
<evidence type="ECO:0000256" key="10">
    <source>
        <dbReference type="ARBA" id="ARBA00023027"/>
    </source>
</evidence>
<dbReference type="InterPro" id="IPR000631">
    <property type="entry name" value="CARKD"/>
</dbReference>
<comment type="similarity">
    <text evidence="18">Belongs to the NnrE/AIBP family.</text>
</comment>
<dbReference type="NCBIfam" id="TIGR00197">
    <property type="entry name" value="yjeF_nterm"/>
    <property type="match status" value="1"/>
</dbReference>
<dbReference type="SUPFAM" id="SSF53613">
    <property type="entry name" value="Ribokinase-like"/>
    <property type="match status" value="1"/>
</dbReference>
<dbReference type="InterPro" id="IPR004443">
    <property type="entry name" value="YjeF_N_dom"/>
</dbReference>
<evidence type="ECO:0000256" key="15">
    <source>
        <dbReference type="ARBA" id="ARBA00048238"/>
    </source>
</evidence>
<comment type="similarity">
    <text evidence="4 19">In the C-terminal section; belongs to the NnrD/CARKD family.</text>
</comment>
<dbReference type="GO" id="GO:0110051">
    <property type="term" value="P:metabolite repair"/>
    <property type="evidence" value="ECO:0007669"/>
    <property type="project" value="TreeGrafter"/>
</dbReference>
<gene>
    <name evidence="18" type="primary">nnrE</name>
    <name evidence="17" type="synonym">nnrD</name>
    <name evidence="22" type="ordered locus">Caul_2850</name>
</gene>
<keyword evidence="5 18" id="KW-0479">Metal-binding</keyword>
<comment type="function">
    <text evidence="18">Catalyzes the epimerization of the S- and R-forms of NAD(P)HX, a damaged form of NAD(P)H that is a result of enzymatic or heat-dependent hydration. This is a prerequisite for the S-specific NAD(P)H-hydrate dehydratase to allow the repair of both epimers of NAD(P)HX.</text>
</comment>
<dbReference type="HOGENOM" id="CLU_024853_4_1_5"/>
<dbReference type="EC" id="4.2.1.136" evidence="19"/>
<dbReference type="Gene3D" id="3.40.50.10260">
    <property type="entry name" value="YjeF N-terminal domain"/>
    <property type="match status" value="1"/>
</dbReference>
<dbReference type="PROSITE" id="PS01050">
    <property type="entry name" value="YJEF_C_2"/>
    <property type="match status" value="1"/>
</dbReference>
<feature type="binding site" evidence="18">
    <location>
        <begin position="119"/>
        <end position="125"/>
    </location>
    <ligand>
        <name>(6S)-NADPHX</name>
        <dbReference type="ChEBI" id="CHEBI:64076"/>
    </ligand>
</feature>
<dbReference type="STRING" id="366602.Caul_2850"/>
<comment type="catalytic activity">
    <reaction evidence="2 18 19">
        <text>(6R)-NADPHX = (6S)-NADPHX</text>
        <dbReference type="Rhea" id="RHEA:32227"/>
        <dbReference type="ChEBI" id="CHEBI:64076"/>
        <dbReference type="ChEBI" id="CHEBI:64077"/>
        <dbReference type="EC" id="5.1.99.6"/>
    </reaction>
</comment>
<evidence type="ECO:0000313" key="22">
    <source>
        <dbReference type="EMBL" id="ABZ71977.1"/>
    </source>
</evidence>
<dbReference type="GO" id="GO:0005524">
    <property type="term" value="F:ATP binding"/>
    <property type="evidence" value="ECO:0007669"/>
    <property type="project" value="UniProtKB-UniRule"/>
</dbReference>
<keyword evidence="22" id="KW-0808">Transferase</keyword>
<keyword evidence="9 18" id="KW-0630">Potassium</keyword>
<dbReference type="GO" id="GO:0046872">
    <property type="term" value="F:metal ion binding"/>
    <property type="evidence" value="ECO:0007669"/>
    <property type="project" value="UniProtKB-UniRule"/>
</dbReference>
<keyword evidence="10 17" id="KW-0520">NAD</keyword>
<comment type="cofactor">
    <cofactor evidence="18 19">
        <name>K(+)</name>
        <dbReference type="ChEBI" id="CHEBI:29103"/>
    </cofactor>
    <text evidence="18 19">Binds 1 potassium ion per subunit.</text>
</comment>
<dbReference type="GO" id="GO:0016301">
    <property type="term" value="F:kinase activity"/>
    <property type="evidence" value="ECO:0007669"/>
    <property type="project" value="UniProtKB-KW"/>
</dbReference>
<name>B0SZQ4_CAUSK</name>
<accession>B0SZQ4</accession>
<evidence type="ECO:0000256" key="12">
    <source>
        <dbReference type="ARBA" id="ARBA00023239"/>
    </source>
</evidence>
<dbReference type="AlphaFoldDB" id="B0SZQ4"/>
<evidence type="ECO:0000259" key="20">
    <source>
        <dbReference type="PROSITE" id="PS51383"/>
    </source>
</evidence>
<evidence type="ECO:0000256" key="7">
    <source>
        <dbReference type="ARBA" id="ARBA00022840"/>
    </source>
</evidence>
<dbReference type="InterPro" id="IPR036652">
    <property type="entry name" value="YjeF_N_dom_sf"/>
</dbReference>
<sequence length="485" mass="50217">MPREIMTVAEMTAADRAAAQAGAPTTVLMERAGRAVADAIRERYSRCTTVVWCGPGDNGGDGYVVARHLRRRGWPVRVETLCPPVSPAAQWAAARWKGETGPLISEPGSAGLFVDCLFGAGLSRPLEGEADRLARIMPRAARIVAVDVPSGILGDTGKPLGERALRAELTVTFHRRKPAHVLAEGRAACGEVVVADIGLGEAGQGRLFENAPSLWAERFPWPAVNAHKHARGRLMVVSGEAWNTGAARLAARAGLRIGAGVVTVLSPPNALAVNAAHLEAVMLAPFEGEFDLQTRAEKADAVVVGPAAGVSEATMRHVFALARNGAALVVDADALTSFAQDPGALFSALDRDDVLTPHPGEFERIFPGLLAASPERVTAAREAARRAGAVVLLKGPDTVVAAPDGRAAVSLNGTPWLATAGSGDVLAGFIAGLIAQGMESFEAACAGAWIHAEAGAAHGPGLIAEDLPSLAPAVLAALFATRSRT</sequence>
<evidence type="ECO:0000256" key="4">
    <source>
        <dbReference type="ARBA" id="ARBA00009524"/>
    </source>
</evidence>
<dbReference type="OrthoDB" id="9806925at2"/>
<evidence type="ECO:0000256" key="19">
    <source>
        <dbReference type="PIRNR" id="PIRNR017184"/>
    </source>
</evidence>
<evidence type="ECO:0000256" key="3">
    <source>
        <dbReference type="ARBA" id="ARBA00006001"/>
    </source>
</evidence>
<evidence type="ECO:0000256" key="5">
    <source>
        <dbReference type="ARBA" id="ARBA00022723"/>
    </source>
</evidence>
<feature type="binding site" evidence="18">
    <location>
        <position position="147"/>
    </location>
    <ligand>
        <name>(6S)-NADPHX</name>
        <dbReference type="ChEBI" id="CHEBI:64076"/>
    </ligand>
</feature>
<comment type="subunit">
    <text evidence="17">Homotetramer.</text>
</comment>
<proteinExistence type="inferred from homology"/>
<evidence type="ECO:0000256" key="9">
    <source>
        <dbReference type="ARBA" id="ARBA00022958"/>
    </source>
</evidence>
<keyword evidence="8 17" id="KW-0521">NADP</keyword>
<evidence type="ECO:0000256" key="16">
    <source>
        <dbReference type="ARBA" id="ARBA00049209"/>
    </source>
</evidence>
<dbReference type="HAMAP" id="MF_01966">
    <property type="entry name" value="NADHX_epimerase"/>
    <property type="match status" value="1"/>
</dbReference>
<dbReference type="PANTHER" id="PTHR12592">
    <property type="entry name" value="ATP-DEPENDENT (S)-NAD(P)H-HYDRATE DEHYDRATASE FAMILY MEMBER"/>
    <property type="match status" value="1"/>
</dbReference>
<evidence type="ECO:0000256" key="13">
    <source>
        <dbReference type="ARBA" id="ARBA00023268"/>
    </source>
</evidence>
<organism evidence="22">
    <name type="scientific">Caulobacter sp. (strain K31)</name>
    <dbReference type="NCBI Taxonomy" id="366602"/>
    <lineage>
        <taxon>Bacteria</taxon>
        <taxon>Pseudomonadati</taxon>
        <taxon>Pseudomonadota</taxon>
        <taxon>Alphaproteobacteria</taxon>
        <taxon>Caulobacterales</taxon>
        <taxon>Caulobacteraceae</taxon>
        <taxon>Caulobacter</taxon>
    </lineage>
</organism>
<dbReference type="Pfam" id="PF01256">
    <property type="entry name" value="Carb_kinase"/>
    <property type="match status" value="1"/>
</dbReference>
<comment type="similarity">
    <text evidence="3 19">In the N-terminal section; belongs to the NnrE/AIBP family.</text>
</comment>
<comment type="function">
    <text evidence="17">Catalyzes the dehydration of the S-form of NAD(P)HX at the expense of ADP, which is converted to AMP. Together with NAD(P)HX epimerase, which catalyzes the epimerization of the S- and R-forms, the enzyme allows the repair of both epimers of NAD(P)HX, a damaged form of NAD(P)H that is a result of enzymatic or heat-dependent hydration.</text>
</comment>
<keyword evidence="12 17" id="KW-0456">Lyase</keyword>
<evidence type="ECO:0000256" key="8">
    <source>
        <dbReference type="ARBA" id="ARBA00022857"/>
    </source>
</evidence>
<feature type="binding site" evidence="18">
    <location>
        <position position="115"/>
    </location>
    <ligand>
        <name>K(+)</name>
        <dbReference type="ChEBI" id="CHEBI:29103"/>
    </ligand>
</feature>
<comment type="catalytic activity">
    <reaction evidence="16 17 19">
        <text>(6S)-NADPHX + ADP = AMP + phosphate + NADPH + H(+)</text>
        <dbReference type="Rhea" id="RHEA:32235"/>
        <dbReference type="ChEBI" id="CHEBI:15378"/>
        <dbReference type="ChEBI" id="CHEBI:43474"/>
        <dbReference type="ChEBI" id="CHEBI:57783"/>
        <dbReference type="ChEBI" id="CHEBI:64076"/>
        <dbReference type="ChEBI" id="CHEBI:456215"/>
        <dbReference type="ChEBI" id="CHEBI:456216"/>
        <dbReference type="EC" id="4.2.1.136"/>
    </reaction>
</comment>
<reference evidence="22" key="1">
    <citation type="submission" date="2008-01" db="EMBL/GenBank/DDBJ databases">
        <title>Complete sequence of chromosome of Caulobacter sp. K31.</title>
        <authorList>
            <consortium name="US DOE Joint Genome Institute"/>
            <person name="Copeland A."/>
            <person name="Lucas S."/>
            <person name="Lapidus A."/>
            <person name="Barry K."/>
            <person name="Glavina del Rio T."/>
            <person name="Dalin E."/>
            <person name="Tice H."/>
            <person name="Pitluck S."/>
            <person name="Bruce D."/>
            <person name="Goodwin L."/>
            <person name="Thompson L.S."/>
            <person name="Brettin T."/>
            <person name="Detter J.C."/>
            <person name="Han C."/>
            <person name="Schmutz J."/>
            <person name="Larimer F."/>
            <person name="Land M."/>
            <person name="Hauser L."/>
            <person name="Kyrpides N."/>
            <person name="Kim E."/>
            <person name="Stephens C."/>
            <person name="Richardson P."/>
        </authorList>
    </citation>
    <scope>NUCLEOTIDE SEQUENCE [LARGE SCALE GENOMIC DNA]</scope>
    <source>
        <strain evidence="22">K31</strain>
    </source>
</reference>
<keyword evidence="11 18" id="KW-0413">Isomerase</keyword>
<comment type="function">
    <text evidence="14 19">Bifunctional enzyme that catalyzes the epimerization of the S- and R-forms of NAD(P)HX and the dehydration of the S-form of NAD(P)HX at the expense of ADP, which is converted to AMP. This allows the repair of both epimers of NAD(P)HX, a damaged form of NAD(P)H that is a result of enzymatic or heat-dependent hydration.</text>
</comment>
<dbReference type="EMBL" id="CP000927">
    <property type="protein sequence ID" value="ABZ71977.1"/>
    <property type="molecule type" value="Genomic_DNA"/>
</dbReference>
<dbReference type="InterPro" id="IPR029056">
    <property type="entry name" value="Ribokinase-like"/>
</dbReference>
<dbReference type="GO" id="GO:0052855">
    <property type="term" value="F:ADP-dependent NAD(P)H-hydrate dehydratase activity"/>
    <property type="evidence" value="ECO:0007669"/>
    <property type="project" value="UniProtKB-UniRule"/>
</dbReference>
<evidence type="ECO:0000256" key="6">
    <source>
        <dbReference type="ARBA" id="ARBA00022741"/>
    </source>
</evidence>
<evidence type="ECO:0000256" key="14">
    <source>
        <dbReference type="ARBA" id="ARBA00025153"/>
    </source>
</evidence>
<dbReference type="PIRSF" id="PIRSF017184">
    <property type="entry name" value="Nnr"/>
    <property type="match status" value="1"/>
</dbReference>
<dbReference type="PROSITE" id="PS51383">
    <property type="entry name" value="YJEF_C_3"/>
    <property type="match status" value="1"/>
</dbReference>
<feature type="binding site" evidence="17">
    <location>
        <begin position="394"/>
        <end position="398"/>
    </location>
    <ligand>
        <name>AMP</name>
        <dbReference type="ChEBI" id="CHEBI:456215"/>
    </ligand>
</feature>
<evidence type="ECO:0000256" key="2">
    <source>
        <dbReference type="ARBA" id="ARBA00000909"/>
    </source>
</evidence>
<dbReference type="GO" id="GO:0046496">
    <property type="term" value="P:nicotinamide nucleotide metabolic process"/>
    <property type="evidence" value="ECO:0007669"/>
    <property type="project" value="UniProtKB-UniRule"/>
</dbReference>
<dbReference type="InterPro" id="IPR017953">
    <property type="entry name" value="Carbohydrate_kinase_pred_CS"/>
</dbReference>
<feature type="binding site" evidence="17">
    <location>
        <position position="246"/>
    </location>
    <ligand>
        <name>(6S)-NADPHX</name>
        <dbReference type="ChEBI" id="CHEBI:64076"/>
    </ligand>
</feature>